<gene>
    <name evidence="1" type="ORF">M8C21_026374</name>
</gene>
<proteinExistence type="predicted"/>
<keyword evidence="2" id="KW-1185">Reference proteome</keyword>
<name>A0AAD5D154_AMBAR</name>
<reference evidence="1" key="1">
    <citation type="submission" date="2022-06" db="EMBL/GenBank/DDBJ databases">
        <title>Uncovering the hologenomic basis of an extraordinary plant invasion.</title>
        <authorList>
            <person name="Bieker V.C."/>
            <person name="Martin M.D."/>
            <person name="Gilbert T."/>
            <person name="Hodgins K."/>
            <person name="Battlay P."/>
            <person name="Petersen B."/>
            <person name="Wilson J."/>
        </authorList>
    </citation>
    <scope>NUCLEOTIDE SEQUENCE</scope>
    <source>
        <strain evidence="1">AA19_3_7</strain>
        <tissue evidence="1">Leaf</tissue>
    </source>
</reference>
<sequence>LSGSMLILSFGVVAIGGKRIQILRSSFGCFVVDKDEDGVVEIPEPGIQKVISENNLSVKSVAIQLNGLKDDTTCNVVGFLPYKRQALMSHMKKKTDYIRVVYQKEMKPEEGISVLTSVGNSARLKDLELIERGGLGGMGRGRSGIAQAAQHLSYTIVVKDLLRQGNEPVRKKVRLFSKTQEPVRKKGYPLVSRYARFLEEEWEDHATPFLFLMERRDDMAPGDEAHAQANDIVQWFDRAVEYINMLFYERGGLGGMGRGRSGIAQAAQHLSYTMFGDIWTGYSTMTMAVSVLPFIVVQFPQIMHSDSGRHLAVIQPTLQRRRLAFVKHKHEATFVISRERLNAIITVVSTGERLEVTVFNQISTTLLITAHAALPRNRFNRNTTLRLQDFLKWEVTSLLLILERGRNGCFDVNY</sequence>
<comment type="caution">
    <text evidence="1">The sequence shown here is derived from an EMBL/GenBank/DDBJ whole genome shotgun (WGS) entry which is preliminary data.</text>
</comment>
<organism evidence="1 2">
    <name type="scientific">Ambrosia artemisiifolia</name>
    <name type="common">Common ragweed</name>
    <dbReference type="NCBI Taxonomy" id="4212"/>
    <lineage>
        <taxon>Eukaryota</taxon>
        <taxon>Viridiplantae</taxon>
        <taxon>Streptophyta</taxon>
        <taxon>Embryophyta</taxon>
        <taxon>Tracheophyta</taxon>
        <taxon>Spermatophyta</taxon>
        <taxon>Magnoliopsida</taxon>
        <taxon>eudicotyledons</taxon>
        <taxon>Gunneridae</taxon>
        <taxon>Pentapetalae</taxon>
        <taxon>asterids</taxon>
        <taxon>campanulids</taxon>
        <taxon>Asterales</taxon>
        <taxon>Asteraceae</taxon>
        <taxon>Asteroideae</taxon>
        <taxon>Heliantheae alliance</taxon>
        <taxon>Heliantheae</taxon>
        <taxon>Ambrosia</taxon>
    </lineage>
</organism>
<evidence type="ECO:0000313" key="1">
    <source>
        <dbReference type="EMBL" id="KAI7751544.1"/>
    </source>
</evidence>
<protein>
    <submittedName>
        <fullName evidence="1">Uncharacterized protein</fullName>
    </submittedName>
</protein>
<accession>A0AAD5D154</accession>
<dbReference type="EMBL" id="JAMZMK010005879">
    <property type="protein sequence ID" value="KAI7751544.1"/>
    <property type="molecule type" value="Genomic_DNA"/>
</dbReference>
<feature type="non-terminal residue" evidence="1">
    <location>
        <position position="414"/>
    </location>
</feature>
<dbReference type="Proteomes" id="UP001206925">
    <property type="component" value="Unassembled WGS sequence"/>
</dbReference>
<dbReference type="AlphaFoldDB" id="A0AAD5D154"/>
<evidence type="ECO:0000313" key="2">
    <source>
        <dbReference type="Proteomes" id="UP001206925"/>
    </source>
</evidence>